<protein>
    <submittedName>
        <fullName evidence="3">Amidase</fullName>
    </submittedName>
</protein>
<comment type="caution">
    <text evidence="3">The sequence shown here is derived from an EMBL/GenBank/DDBJ whole genome shotgun (WGS) entry which is preliminary data.</text>
</comment>
<proteinExistence type="inferred from homology"/>
<comment type="similarity">
    <text evidence="1">Belongs to the amidase family.</text>
</comment>
<keyword evidence="4" id="KW-1185">Reference proteome</keyword>
<dbReference type="PROSITE" id="PS00571">
    <property type="entry name" value="AMIDASES"/>
    <property type="match status" value="1"/>
</dbReference>
<name>A0A6M0Q833_9BACI</name>
<organism evidence="3 4">
    <name type="scientific">Bacillus mesophilus</name>
    <dbReference type="NCBI Taxonomy" id="1808955"/>
    <lineage>
        <taxon>Bacteria</taxon>
        <taxon>Bacillati</taxon>
        <taxon>Bacillota</taxon>
        <taxon>Bacilli</taxon>
        <taxon>Bacillales</taxon>
        <taxon>Bacillaceae</taxon>
        <taxon>Bacillus</taxon>
    </lineage>
</organism>
<dbReference type="Proteomes" id="UP000481043">
    <property type="component" value="Unassembled WGS sequence"/>
</dbReference>
<dbReference type="EMBL" id="JAAIWM010000004">
    <property type="protein sequence ID" value="NEY72484.1"/>
    <property type="molecule type" value="Genomic_DNA"/>
</dbReference>
<dbReference type="AlphaFoldDB" id="A0A6M0Q833"/>
<evidence type="ECO:0000313" key="3">
    <source>
        <dbReference type="EMBL" id="NEY72484.1"/>
    </source>
</evidence>
<dbReference type="Pfam" id="PF01425">
    <property type="entry name" value="Amidase"/>
    <property type="match status" value="1"/>
</dbReference>
<feature type="domain" description="Amidase" evidence="2">
    <location>
        <begin position="25"/>
        <end position="447"/>
    </location>
</feature>
<dbReference type="InterPro" id="IPR036928">
    <property type="entry name" value="AS_sf"/>
</dbReference>
<accession>A0A6M0Q833</accession>
<gene>
    <name evidence="3" type="ORF">G4D63_12175</name>
</gene>
<reference evidence="3 4" key="1">
    <citation type="submission" date="2020-02" db="EMBL/GenBank/DDBJ databases">
        <title>Bacillus aquiflavi sp. nov., isolated from yellow water of strong flavor Chinese baijiu in Yibin region of China.</title>
        <authorList>
            <person name="Xie J."/>
        </authorList>
    </citation>
    <scope>NUCLEOTIDE SEQUENCE [LARGE SCALE GENOMIC DNA]</scope>
    <source>
        <strain evidence="3 4">SA4</strain>
    </source>
</reference>
<dbReference type="RefSeq" id="WP_163179958.1">
    <property type="nucleotide sequence ID" value="NZ_JAAIWM010000004.1"/>
</dbReference>
<sequence length="468" mass="50977">MDSLQWLDATDLATLINKKEVSSEEIVQSTIERIERINPKVNAVNSKLYEAGLEASKSDRITGPFAGVPFLMKDLEFYEGTSYSAGSRYLKDFTAPVDSEYSSKIRNAGLITIGKTNTCEFGLLPTTEPTLHGPTRNPWSLEHTAGGSSGGAAAAVAFGMVPMAHASDGGGSIRIPASCCGLFGLKVSRGRNPKYPDTIGLSVNHCVSRSVRNSARLLDWTCGSGPGYPFDVPRPENSFESEVSKNPRKLRIAMMTSGFNGSSIHDDSKNAVLDAAALCESLGHEVELASPSIHVEQYNHAFSILWPTSLAQGISSLSKLIGRLPSEDELEPYTWEVVKRGNAITGVEYLSALAYLQQVTREMTQFFSNYDLLLTATLAEPPLKIGELSYQGNREQYVNRLNEWVPYTPLANTTGMPAMSVPLFWNNDGLPIGVHFMAPLGDEATLLQLAGQLEQARPWKNRIPIING</sequence>
<dbReference type="InterPro" id="IPR023631">
    <property type="entry name" value="Amidase_dom"/>
</dbReference>
<dbReference type="InterPro" id="IPR020556">
    <property type="entry name" value="Amidase_CS"/>
</dbReference>
<evidence type="ECO:0000313" key="4">
    <source>
        <dbReference type="Proteomes" id="UP000481043"/>
    </source>
</evidence>
<dbReference type="Gene3D" id="3.90.1300.10">
    <property type="entry name" value="Amidase signature (AS) domain"/>
    <property type="match status" value="1"/>
</dbReference>
<dbReference type="PANTHER" id="PTHR11895:SF7">
    <property type="entry name" value="GLUTAMYL-TRNA(GLN) AMIDOTRANSFERASE SUBUNIT A, MITOCHONDRIAL"/>
    <property type="match status" value="1"/>
</dbReference>
<dbReference type="PANTHER" id="PTHR11895">
    <property type="entry name" value="TRANSAMIDASE"/>
    <property type="match status" value="1"/>
</dbReference>
<evidence type="ECO:0000259" key="2">
    <source>
        <dbReference type="Pfam" id="PF01425"/>
    </source>
</evidence>
<dbReference type="InterPro" id="IPR000120">
    <property type="entry name" value="Amidase"/>
</dbReference>
<dbReference type="GO" id="GO:0003824">
    <property type="term" value="F:catalytic activity"/>
    <property type="evidence" value="ECO:0007669"/>
    <property type="project" value="InterPro"/>
</dbReference>
<evidence type="ECO:0000256" key="1">
    <source>
        <dbReference type="ARBA" id="ARBA00009199"/>
    </source>
</evidence>
<dbReference type="SUPFAM" id="SSF75304">
    <property type="entry name" value="Amidase signature (AS) enzymes"/>
    <property type="match status" value="1"/>
</dbReference>